<comment type="similarity">
    <text evidence="2 7">Belongs to the TPT transporter family. SLC35D subfamily.</text>
</comment>
<feature type="transmembrane region" description="Helical" evidence="7">
    <location>
        <begin position="299"/>
        <end position="323"/>
    </location>
</feature>
<comment type="subunit">
    <text evidence="3 7">Homooligomer.</text>
</comment>
<accession>A0A8H6CCN0</accession>
<dbReference type="AlphaFoldDB" id="A0A8H6CCN0"/>
<gene>
    <name evidence="9" type="ORF">HO133_002753</name>
</gene>
<feature type="transmembrane region" description="Helical" evidence="7">
    <location>
        <begin position="230"/>
        <end position="257"/>
    </location>
</feature>
<feature type="compositionally biased region" description="Polar residues" evidence="8">
    <location>
        <begin position="29"/>
        <end position="41"/>
    </location>
</feature>
<dbReference type="GeneID" id="59331165"/>
<feature type="transmembrane region" description="Helical" evidence="7">
    <location>
        <begin position="173"/>
        <end position="193"/>
    </location>
</feature>
<keyword evidence="5 7" id="KW-1133">Transmembrane helix</keyword>
<organism evidence="9 10">
    <name type="scientific">Letharia lupina</name>
    <dbReference type="NCBI Taxonomy" id="560253"/>
    <lineage>
        <taxon>Eukaryota</taxon>
        <taxon>Fungi</taxon>
        <taxon>Dikarya</taxon>
        <taxon>Ascomycota</taxon>
        <taxon>Pezizomycotina</taxon>
        <taxon>Lecanoromycetes</taxon>
        <taxon>OSLEUM clade</taxon>
        <taxon>Lecanoromycetidae</taxon>
        <taxon>Lecanorales</taxon>
        <taxon>Lecanorineae</taxon>
        <taxon>Parmeliaceae</taxon>
        <taxon>Letharia</taxon>
    </lineage>
</organism>
<evidence type="ECO:0000313" key="10">
    <source>
        <dbReference type="Proteomes" id="UP000593566"/>
    </source>
</evidence>
<dbReference type="GO" id="GO:0005789">
    <property type="term" value="C:endoplasmic reticulum membrane"/>
    <property type="evidence" value="ECO:0007669"/>
    <property type="project" value="UniProtKB-SubCell"/>
</dbReference>
<keyword evidence="7" id="KW-0256">Endoplasmic reticulum</keyword>
<dbReference type="InterPro" id="IPR050186">
    <property type="entry name" value="TPT_transporter"/>
</dbReference>
<dbReference type="RefSeq" id="XP_037150507.1">
    <property type="nucleotide sequence ID" value="XM_037293678.1"/>
</dbReference>
<feature type="transmembrane region" description="Helical" evidence="7">
    <location>
        <begin position="360"/>
        <end position="377"/>
    </location>
</feature>
<comment type="function">
    <text evidence="1 7">Involved in the import of GDP-mannose from the cytoplasm into the Golgi lumen.</text>
</comment>
<dbReference type="Proteomes" id="UP000593566">
    <property type="component" value="Unassembled WGS sequence"/>
</dbReference>
<comment type="subcellular location">
    <subcellularLocation>
        <location evidence="7">Golgi apparatus membrane</location>
        <topology evidence="7">Multi-pass membrane protein</topology>
    </subcellularLocation>
    <subcellularLocation>
        <location evidence="7">Cytoplasmic vesicle membrane</location>
        <topology evidence="7">Multi-pass membrane protein</topology>
    </subcellularLocation>
    <subcellularLocation>
        <location evidence="7">Endoplasmic reticulum membrane</location>
        <topology evidence="7">Multi-pass membrane protein</topology>
    </subcellularLocation>
</comment>
<keyword evidence="10" id="KW-1185">Reference proteome</keyword>
<evidence type="ECO:0000256" key="3">
    <source>
        <dbReference type="ARBA" id="ARBA00011182"/>
    </source>
</evidence>
<keyword evidence="7" id="KW-0333">Golgi apparatus</keyword>
<feature type="compositionally biased region" description="Basic and acidic residues" evidence="8">
    <location>
        <begin position="7"/>
        <end position="27"/>
    </location>
</feature>
<evidence type="ECO:0000256" key="2">
    <source>
        <dbReference type="ARBA" id="ARBA00010425"/>
    </source>
</evidence>
<proteinExistence type="inferred from homology"/>
<feature type="region of interest" description="Disordered" evidence="8">
    <location>
        <begin position="1"/>
        <end position="54"/>
    </location>
</feature>
<sequence length="389" mass="42766">MDALNDDNEKFRLVSSNTREEAQRPRSESALSDRTLLNMSDSETEEKRRSGDLEKEGLVEQLPKVVTKEHATKDPYARAKILMWMFVNTLATVTIVFCNKAIFSDKSFSQCQAAFASFHFFVTAATLYLLSRPAVGMFEPRKIPIMNMLPLAIAMAMNIVGMNVSLQVSTITFYQITRVLLTPIVAIINFFFYKKTIPRMAVYALIPMCFGVGLISYYDQKSAPVPGAPIKAVGALSVLLAFGSVTVSGIYTIWIGTYQRKYEVNGFQLLYNQAPLGGVLLLYVVPWSDKFPALDQTPAVMWGLILLSGFLAALINLSQFFIIGGSGPLESTVVGHLKTCLIVVIGAFSGGKVITDKAAFGILLALISIFSYSAIMMRHTNLASTVKKA</sequence>
<evidence type="ECO:0000256" key="5">
    <source>
        <dbReference type="ARBA" id="ARBA00022989"/>
    </source>
</evidence>
<evidence type="ECO:0000256" key="1">
    <source>
        <dbReference type="ARBA" id="ARBA00003420"/>
    </source>
</evidence>
<evidence type="ECO:0000256" key="6">
    <source>
        <dbReference type="ARBA" id="ARBA00023136"/>
    </source>
</evidence>
<protein>
    <recommendedName>
        <fullName evidence="7">GDP-mannose transporter</fullName>
        <shortName evidence="7">GMT</shortName>
    </recommendedName>
</protein>
<feature type="transmembrane region" description="Helical" evidence="7">
    <location>
        <begin position="81"/>
        <end position="102"/>
    </location>
</feature>
<feature type="transmembrane region" description="Helical" evidence="7">
    <location>
        <begin position="114"/>
        <end position="131"/>
    </location>
</feature>
<name>A0A8H6CCN0_9LECA</name>
<feature type="compositionally biased region" description="Basic and acidic residues" evidence="8">
    <location>
        <begin position="45"/>
        <end position="54"/>
    </location>
</feature>
<keyword evidence="7" id="KW-0813">Transport</keyword>
<feature type="transmembrane region" description="Helical" evidence="7">
    <location>
        <begin position="143"/>
        <end position="161"/>
    </location>
</feature>
<evidence type="ECO:0000313" key="9">
    <source>
        <dbReference type="EMBL" id="KAF6221072.1"/>
    </source>
</evidence>
<dbReference type="GO" id="GO:0000139">
    <property type="term" value="C:Golgi membrane"/>
    <property type="evidence" value="ECO:0007669"/>
    <property type="project" value="UniProtKB-SubCell"/>
</dbReference>
<evidence type="ECO:0000256" key="4">
    <source>
        <dbReference type="ARBA" id="ARBA00022692"/>
    </source>
</evidence>
<keyword evidence="7" id="KW-0968">Cytoplasmic vesicle</keyword>
<dbReference type="PANTHER" id="PTHR11132">
    <property type="entry name" value="SOLUTE CARRIER FAMILY 35"/>
    <property type="match status" value="1"/>
</dbReference>
<evidence type="ECO:0000256" key="7">
    <source>
        <dbReference type="RuleBase" id="RU367097"/>
    </source>
</evidence>
<comment type="caution">
    <text evidence="9">The sequence shown here is derived from an EMBL/GenBank/DDBJ whole genome shotgun (WGS) entry which is preliminary data.</text>
</comment>
<keyword evidence="4 7" id="KW-0812">Transmembrane</keyword>
<dbReference type="GO" id="GO:0030659">
    <property type="term" value="C:cytoplasmic vesicle membrane"/>
    <property type="evidence" value="ECO:0007669"/>
    <property type="project" value="UniProtKB-SubCell"/>
</dbReference>
<evidence type="ECO:0000256" key="8">
    <source>
        <dbReference type="SAM" id="MobiDB-lite"/>
    </source>
</evidence>
<feature type="transmembrane region" description="Helical" evidence="7">
    <location>
        <begin position="335"/>
        <end position="354"/>
    </location>
</feature>
<dbReference type="EMBL" id="JACCJB010000015">
    <property type="protein sequence ID" value="KAF6221072.1"/>
    <property type="molecule type" value="Genomic_DNA"/>
</dbReference>
<keyword evidence="7" id="KW-0762">Sugar transport</keyword>
<feature type="transmembrane region" description="Helical" evidence="7">
    <location>
        <begin position="200"/>
        <end position="218"/>
    </location>
</feature>
<reference evidence="9 10" key="1">
    <citation type="journal article" date="2020" name="Genomics">
        <title>Complete, high-quality genomes from long-read metagenomic sequencing of two wolf lichen thalli reveals enigmatic genome architecture.</title>
        <authorList>
            <person name="McKenzie S.K."/>
            <person name="Walston R.F."/>
            <person name="Allen J.L."/>
        </authorList>
    </citation>
    <scope>NUCLEOTIDE SEQUENCE [LARGE SCALE GENOMIC DNA]</scope>
    <source>
        <strain evidence="9">WasteWater1</strain>
    </source>
</reference>
<keyword evidence="6 7" id="KW-0472">Membrane</keyword>